<dbReference type="PANTHER" id="PTHR43370:SF2">
    <property type="entry name" value="ABC TRANSPORTER PERMEASE PROTEIN"/>
    <property type="match status" value="1"/>
</dbReference>
<feature type="transmembrane region" description="Helical" evidence="6">
    <location>
        <begin position="248"/>
        <end position="266"/>
    </location>
</feature>
<accession>A0A0S7BJY6</accession>
<evidence type="ECO:0000256" key="2">
    <source>
        <dbReference type="ARBA" id="ARBA00022475"/>
    </source>
</evidence>
<dbReference type="Proteomes" id="UP000055060">
    <property type="component" value="Unassembled WGS sequence"/>
</dbReference>
<evidence type="ECO:0000313" key="8">
    <source>
        <dbReference type="Proteomes" id="UP000055060"/>
    </source>
</evidence>
<proteinExistence type="predicted"/>
<dbReference type="RefSeq" id="WP_083522515.1">
    <property type="nucleotide sequence ID" value="NZ_DF967972.1"/>
</dbReference>
<dbReference type="GO" id="GO:0022857">
    <property type="term" value="F:transmembrane transporter activity"/>
    <property type="evidence" value="ECO:0007669"/>
    <property type="project" value="InterPro"/>
</dbReference>
<dbReference type="EMBL" id="DF967972">
    <property type="protein sequence ID" value="GAP14514.1"/>
    <property type="molecule type" value="Genomic_DNA"/>
</dbReference>
<keyword evidence="4 6" id="KW-1133">Transmembrane helix</keyword>
<reference evidence="7" key="1">
    <citation type="submission" date="2015-07" db="EMBL/GenBank/DDBJ databases">
        <title>Draft Genome Sequences of Anaerolinea thermolimosa IMO-1, Bellilinea caldifistulae GOMI-1, Leptolinea tardivitalis YMTK-2, Levilinea saccharolytica KIBI-1,Longilinea arvoryzae KOME-1, Previously Described as Members of the Anaerolineaceae (Chloroflexi).</title>
        <authorList>
            <person name="Sekiguchi Y."/>
            <person name="Ohashi A."/>
            <person name="Matsuura N."/>
            <person name="Tourlousse M.D."/>
        </authorList>
    </citation>
    <scope>NUCLEOTIDE SEQUENCE [LARGE SCALE GENOMIC DNA]</scope>
    <source>
        <strain evidence="7">KOME-1</strain>
    </source>
</reference>
<dbReference type="PANTHER" id="PTHR43370">
    <property type="entry name" value="SUGAR ABC TRANSPORTER INTEGRAL MEMBRANE PROTEIN-RELATED"/>
    <property type="match status" value="1"/>
</dbReference>
<gene>
    <name evidence="7" type="ORF">LARV_02285</name>
</gene>
<evidence type="ECO:0000313" key="7">
    <source>
        <dbReference type="EMBL" id="GAP14514.1"/>
    </source>
</evidence>
<feature type="transmembrane region" description="Helical" evidence="6">
    <location>
        <begin position="71"/>
        <end position="91"/>
    </location>
</feature>
<dbReference type="STRING" id="360412.LARV_02285"/>
<dbReference type="GO" id="GO:0005886">
    <property type="term" value="C:plasma membrane"/>
    <property type="evidence" value="ECO:0007669"/>
    <property type="project" value="UniProtKB-SubCell"/>
</dbReference>
<dbReference type="InterPro" id="IPR001851">
    <property type="entry name" value="ABC_transp_permease"/>
</dbReference>
<keyword evidence="3 6" id="KW-0812">Transmembrane</keyword>
<dbReference type="Pfam" id="PF02653">
    <property type="entry name" value="BPD_transp_2"/>
    <property type="match status" value="1"/>
</dbReference>
<evidence type="ECO:0000256" key="4">
    <source>
        <dbReference type="ARBA" id="ARBA00022989"/>
    </source>
</evidence>
<keyword evidence="2" id="KW-1003">Cell membrane</keyword>
<feature type="transmembrane region" description="Helical" evidence="6">
    <location>
        <begin position="278"/>
        <end position="298"/>
    </location>
</feature>
<protein>
    <submittedName>
        <fullName evidence="7">Uncharacterized ABC-type transport system, permease component</fullName>
    </submittedName>
</protein>
<evidence type="ECO:0000256" key="3">
    <source>
        <dbReference type="ARBA" id="ARBA00022692"/>
    </source>
</evidence>
<keyword evidence="5 6" id="KW-0472">Membrane</keyword>
<dbReference type="AlphaFoldDB" id="A0A0S7BJY6"/>
<comment type="subcellular location">
    <subcellularLocation>
        <location evidence="1">Cell membrane</location>
        <topology evidence="1">Multi-pass membrane protein</topology>
    </subcellularLocation>
</comment>
<evidence type="ECO:0000256" key="6">
    <source>
        <dbReference type="SAM" id="Phobius"/>
    </source>
</evidence>
<feature type="transmembrane region" description="Helical" evidence="6">
    <location>
        <begin position="202"/>
        <end position="228"/>
    </location>
</feature>
<feature type="transmembrane region" description="Helical" evidence="6">
    <location>
        <begin position="45"/>
        <end position="65"/>
    </location>
</feature>
<feature type="transmembrane region" description="Helical" evidence="6">
    <location>
        <begin position="98"/>
        <end position="119"/>
    </location>
</feature>
<dbReference type="OrthoDB" id="9792579at2"/>
<name>A0A0S7BJY6_9CHLR</name>
<feature type="transmembrane region" description="Helical" evidence="6">
    <location>
        <begin position="150"/>
        <end position="171"/>
    </location>
</feature>
<evidence type="ECO:0000256" key="5">
    <source>
        <dbReference type="ARBA" id="ARBA00023136"/>
    </source>
</evidence>
<keyword evidence="8" id="KW-1185">Reference proteome</keyword>
<feature type="transmembrane region" description="Helical" evidence="6">
    <location>
        <begin position="12"/>
        <end position="33"/>
    </location>
</feature>
<dbReference type="CDD" id="cd06580">
    <property type="entry name" value="TM_PBP1_transp_TpRbsC_like"/>
    <property type="match status" value="1"/>
</dbReference>
<sequence length="319" mass="34245">MSSILDFLNSPLVVGYFSAAMRLAIPIMLAALGGVYNERSGVMNIGMEGMMLMGSLVGFVVGFYANNIWLGILAAAASGVILGIVLAFFTVTLSADQVVAGIAINLLSVGLTSFLYRVFFGVESQMAHINAAYTTPIPFLEKIPILGPLFFQQSPLVYFTFVLIAISYIVITRTSWGLQITAVGENPEAAETLGMNVQRTRYITMIISGILSAIGGAFLSLVATHLFLDNMTAGRGYIALAILVLGRRHPLGILLAALMFGGADALQLRAQTMNIGIPFQYMLMLPYLLTMIVLAIFVKKTDNPAALGVPYNPNRGESE</sequence>
<evidence type="ECO:0000256" key="1">
    <source>
        <dbReference type="ARBA" id="ARBA00004651"/>
    </source>
</evidence>
<organism evidence="7">
    <name type="scientific">Longilinea arvoryzae</name>
    <dbReference type="NCBI Taxonomy" id="360412"/>
    <lineage>
        <taxon>Bacteria</taxon>
        <taxon>Bacillati</taxon>
        <taxon>Chloroflexota</taxon>
        <taxon>Anaerolineae</taxon>
        <taxon>Anaerolineales</taxon>
        <taxon>Anaerolineaceae</taxon>
        <taxon>Longilinea</taxon>
    </lineage>
</organism>